<keyword evidence="3 6" id="KW-0812">Transmembrane</keyword>
<keyword evidence="5 6" id="KW-0472">Membrane</keyword>
<evidence type="ECO:0000256" key="6">
    <source>
        <dbReference type="SAM" id="Phobius"/>
    </source>
</evidence>
<gene>
    <name evidence="7" type="ORF">H9763_11650</name>
</gene>
<evidence type="ECO:0000256" key="5">
    <source>
        <dbReference type="ARBA" id="ARBA00023136"/>
    </source>
</evidence>
<name>A0A9D2MSK2_9FIRM</name>
<protein>
    <recommendedName>
        <fullName evidence="9">Polysaccharide biosynthesis protein</fullName>
    </recommendedName>
</protein>
<evidence type="ECO:0000256" key="4">
    <source>
        <dbReference type="ARBA" id="ARBA00022989"/>
    </source>
</evidence>
<feature type="transmembrane region" description="Helical" evidence="6">
    <location>
        <begin position="304"/>
        <end position="327"/>
    </location>
</feature>
<sequence length="395" mass="44311">MLEQAFSSVTSFLTGIVIAHNCTMETAGLYALVLSVSMLGLGLQRVIIAVPFNVHYPKFQQEEKRRNYRSAIMGLEFYSLLLAGIIAWIIGYTVYPQVGGLPCAVFLVGYLLKDYARQFFLGMIRVTQCLLMSLMQCFVQIGILFVWREHLTLEFILFGIGMSCIICTIIYLLPYLNISFNLNKLREAWNINWWTAKWSIGISMSDSLKNQLSVWLLKLFQSTEAVAIYNNNNTLATLPQPVFMGLSQFLLPNFSKSIQEETGKKIGVKIVLISSFAVSANLIWSIVLFLLGKTLVSIFYGTDYYAGIAPLLMCCLRGIFVSLTSIENSVLQAFQKPQIIFKILLLSIAFLSTIGAFWIYKSGVMGVCTAMMVVYMIPAVCGAAKIYMLVRGKQK</sequence>
<dbReference type="PANTHER" id="PTHR30250">
    <property type="entry name" value="PST FAMILY PREDICTED COLANIC ACID TRANSPORTER"/>
    <property type="match status" value="1"/>
</dbReference>
<feature type="transmembrane region" description="Helical" evidence="6">
    <location>
        <begin position="29"/>
        <end position="50"/>
    </location>
</feature>
<dbReference type="PANTHER" id="PTHR30250:SF11">
    <property type="entry name" value="O-ANTIGEN TRANSPORTER-RELATED"/>
    <property type="match status" value="1"/>
</dbReference>
<reference evidence="7" key="2">
    <citation type="submission" date="2021-04" db="EMBL/GenBank/DDBJ databases">
        <authorList>
            <person name="Gilroy R."/>
        </authorList>
    </citation>
    <scope>NUCLEOTIDE SEQUENCE</scope>
    <source>
        <strain evidence="7">USAMLcec3-2134</strain>
    </source>
</reference>
<feature type="transmembrane region" description="Helical" evidence="6">
    <location>
        <begin position="124"/>
        <end position="147"/>
    </location>
</feature>
<evidence type="ECO:0000256" key="1">
    <source>
        <dbReference type="ARBA" id="ARBA00004651"/>
    </source>
</evidence>
<evidence type="ECO:0008006" key="9">
    <source>
        <dbReference type="Google" id="ProtNLM"/>
    </source>
</evidence>
<evidence type="ECO:0000313" key="7">
    <source>
        <dbReference type="EMBL" id="HJB92102.1"/>
    </source>
</evidence>
<keyword evidence="2" id="KW-1003">Cell membrane</keyword>
<proteinExistence type="predicted"/>
<evidence type="ECO:0000313" key="8">
    <source>
        <dbReference type="Proteomes" id="UP000886883"/>
    </source>
</evidence>
<feature type="transmembrane region" description="Helical" evidence="6">
    <location>
        <begin position="372"/>
        <end position="390"/>
    </location>
</feature>
<accession>A0A9D2MSK2</accession>
<evidence type="ECO:0000256" key="3">
    <source>
        <dbReference type="ARBA" id="ARBA00022692"/>
    </source>
</evidence>
<comment type="subcellular location">
    <subcellularLocation>
        <location evidence="1">Cell membrane</location>
        <topology evidence="1">Multi-pass membrane protein</topology>
    </subcellularLocation>
</comment>
<comment type="caution">
    <text evidence="7">The sequence shown here is derived from an EMBL/GenBank/DDBJ whole genome shotgun (WGS) entry which is preliminary data.</text>
</comment>
<dbReference type="InterPro" id="IPR050833">
    <property type="entry name" value="Poly_Biosynth_Transport"/>
</dbReference>
<feature type="transmembrane region" description="Helical" evidence="6">
    <location>
        <begin position="270"/>
        <end position="292"/>
    </location>
</feature>
<dbReference type="AlphaFoldDB" id="A0A9D2MSK2"/>
<dbReference type="GO" id="GO:0005886">
    <property type="term" value="C:plasma membrane"/>
    <property type="evidence" value="ECO:0007669"/>
    <property type="project" value="UniProtKB-SubCell"/>
</dbReference>
<feature type="transmembrane region" description="Helical" evidence="6">
    <location>
        <begin position="153"/>
        <end position="176"/>
    </location>
</feature>
<reference evidence="7" key="1">
    <citation type="journal article" date="2021" name="PeerJ">
        <title>Extensive microbial diversity within the chicken gut microbiome revealed by metagenomics and culture.</title>
        <authorList>
            <person name="Gilroy R."/>
            <person name="Ravi A."/>
            <person name="Getino M."/>
            <person name="Pursley I."/>
            <person name="Horton D.L."/>
            <person name="Alikhan N.F."/>
            <person name="Baker D."/>
            <person name="Gharbi K."/>
            <person name="Hall N."/>
            <person name="Watson M."/>
            <person name="Adriaenssens E.M."/>
            <person name="Foster-Nyarko E."/>
            <person name="Jarju S."/>
            <person name="Secka A."/>
            <person name="Antonio M."/>
            <person name="Oren A."/>
            <person name="Chaudhuri R.R."/>
            <person name="La Ragione R."/>
            <person name="Hildebrand F."/>
            <person name="Pallen M.J."/>
        </authorList>
    </citation>
    <scope>NUCLEOTIDE SEQUENCE</scope>
    <source>
        <strain evidence="7">USAMLcec3-2134</strain>
    </source>
</reference>
<feature type="transmembrane region" description="Helical" evidence="6">
    <location>
        <begin position="339"/>
        <end position="360"/>
    </location>
</feature>
<feature type="transmembrane region" description="Helical" evidence="6">
    <location>
        <begin position="95"/>
        <end position="112"/>
    </location>
</feature>
<dbReference type="Proteomes" id="UP000886883">
    <property type="component" value="Unassembled WGS sequence"/>
</dbReference>
<evidence type="ECO:0000256" key="2">
    <source>
        <dbReference type="ARBA" id="ARBA00022475"/>
    </source>
</evidence>
<feature type="transmembrane region" description="Helical" evidence="6">
    <location>
        <begin position="71"/>
        <end position="89"/>
    </location>
</feature>
<organism evidence="7 8">
    <name type="scientific">Candidatus Eisenbergiella merdigallinarum</name>
    <dbReference type="NCBI Taxonomy" id="2838552"/>
    <lineage>
        <taxon>Bacteria</taxon>
        <taxon>Bacillati</taxon>
        <taxon>Bacillota</taxon>
        <taxon>Clostridia</taxon>
        <taxon>Lachnospirales</taxon>
        <taxon>Lachnospiraceae</taxon>
        <taxon>Eisenbergiella</taxon>
    </lineage>
</organism>
<dbReference type="EMBL" id="DWXE01000043">
    <property type="protein sequence ID" value="HJB92102.1"/>
    <property type="molecule type" value="Genomic_DNA"/>
</dbReference>
<keyword evidence="4 6" id="KW-1133">Transmembrane helix</keyword>